<evidence type="ECO:0000313" key="1">
    <source>
        <dbReference type="EMBL" id="MXR35710.1"/>
    </source>
</evidence>
<dbReference type="SUPFAM" id="SSF53474">
    <property type="entry name" value="alpha/beta-Hydrolases"/>
    <property type="match status" value="1"/>
</dbReference>
<dbReference type="Gene3D" id="3.40.50.1820">
    <property type="entry name" value="alpha/beta hydrolase"/>
    <property type="match status" value="1"/>
</dbReference>
<dbReference type="Pfam" id="PF06821">
    <property type="entry name" value="Ser_hydrolase"/>
    <property type="match status" value="1"/>
</dbReference>
<dbReference type="Proteomes" id="UP000467214">
    <property type="component" value="Unassembled WGS sequence"/>
</dbReference>
<name>A0A845BJZ5_9NEIS</name>
<keyword evidence="1" id="KW-0378">Hydrolase</keyword>
<organism evidence="1 2">
    <name type="scientific">Craterilacuibacter sinensis</name>
    <dbReference type="NCBI Taxonomy" id="2686017"/>
    <lineage>
        <taxon>Bacteria</taxon>
        <taxon>Pseudomonadati</taxon>
        <taxon>Pseudomonadota</taxon>
        <taxon>Betaproteobacteria</taxon>
        <taxon>Neisseriales</taxon>
        <taxon>Neisseriaceae</taxon>
        <taxon>Craterilacuibacter</taxon>
    </lineage>
</organism>
<evidence type="ECO:0000313" key="2">
    <source>
        <dbReference type="Proteomes" id="UP000467214"/>
    </source>
</evidence>
<sequence length="204" mass="22113">MLQSRPAPGVTLAANRFEFLIQPGWNDSSPEHWQSHWQQCLGARRVANRDWHLPRCEDWLAGLHAALAQAEKPVIVVAHSLGCIAVAHYARLYPQAIAGALLVAPADVEREDAPSALLDFAPAPHAALPFSALVLASTNDPFCRSMRAKALADSWGARLEWLEQAGHVNVASGHQKWPEGLAYLAKLVSLLGQDGEARALTARA</sequence>
<proteinExistence type="predicted"/>
<accession>A0A845BJZ5</accession>
<gene>
    <name evidence="1" type="ORF">GQF02_01705</name>
</gene>
<dbReference type="GO" id="GO:0016787">
    <property type="term" value="F:hydrolase activity"/>
    <property type="evidence" value="ECO:0007669"/>
    <property type="project" value="UniProtKB-KW"/>
</dbReference>
<dbReference type="InterPro" id="IPR029058">
    <property type="entry name" value="AB_hydrolase_fold"/>
</dbReference>
<keyword evidence="2" id="KW-1185">Reference proteome</keyword>
<protein>
    <submittedName>
        <fullName evidence="1">Alpha/beta fold hydrolase</fullName>
    </submittedName>
</protein>
<dbReference type="InterPro" id="IPR010662">
    <property type="entry name" value="RBBP9/YdeN"/>
</dbReference>
<comment type="caution">
    <text evidence="1">The sequence shown here is derived from an EMBL/GenBank/DDBJ whole genome shotgun (WGS) entry which is preliminary data.</text>
</comment>
<dbReference type="AlphaFoldDB" id="A0A845BJZ5"/>
<dbReference type="RefSeq" id="WP_160794376.1">
    <property type="nucleotide sequence ID" value="NZ_WSSB01000001.1"/>
</dbReference>
<reference evidence="1 2" key="1">
    <citation type="submission" date="2019-12" db="EMBL/GenBank/DDBJ databases">
        <title>Neisseriaceae gen. nov. sp. Genome sequencing and assembly.</title>
        <authorList>
            <person name="Liu Z."/>
            <person name="Li A."/>
        </authorList>
    </citation>
    <scope>NUCLEOTIDE SEQUENCE [LARGE SCALE GENOMIC DNA]</scope>
    <source>
        <strain evidence="1 2">B2N2-7</strain>
    </source>
</reference>
<dbReference type="EMBL" id="WSSB01000001">
    <property type="protein sequence ID" value="MXR35710.1"/>
    <property type="molecule type" value="Genomic_DNA"/>
</dbReference>